<reference evidence="5 6" key="1">
    <citation type="submission" date="2012-10" db="EMBL/GenBank/DDBJ databases">
        <authorList>
            <person name="Genoscope - CEA"/>
        </authorList>
    </citation>
    <scope>NUCLEOTIDE SEQUENCE [LARGE SCALE GENOMIC DNA]</scope>
    <source>
        <strain evidence="6">AM13 / DSM 14728</strain>
    </source>
</reference>
<dbReference type="Gene3D" id="3.30.2130.30">
    <property type="match status" value="1"/>
</dbReference>
<dbReference type="SUPFAM" id="SSF53335">
    <property type="entry name" value="S-adenosyl-L-methionine-dependent methyltransferases"/>
    <property type="match status" value="1"/>
</dbReference>
<dbReference type="Pfam" id="PF02926">
    <property type="entry name" value="THUMP"/>
    <property type="match status" value="1"/>
</dbReference>
<dbReference type="InterPro" id="IPR000241">
    <property type="entry name" value="RlmKL-like_Mtase"/>
</dbReference>
<dbReference type="Gene3D" id="3.40.50.150">
    <property type="entry name" value="Vaccinia Virus protein VP39"/>
    <property type="match status" value="1"/>
</dbReference>
<gene>
    <name evidence="5" type="ORF">DESAM_22417</name>
</gene>
<dbReference type="PANTHER" id="PTHR47313:SF1">
    <property type="entry name" value="RIBOSOMAL RNA LARGE SUBUNIT METHYLTRANSFERASE K_L"/>
    <property type="match status" value="1"/>
</dbReference>
<dbReference type="eggNOG" id="COG0116">
    <property type="taxonomic scope" value="Bacteria"/>
</dbReference>
<dbReference type="SMART" id="SM00981">
    <property type="entry name" value="THUMP"/>
    <property type="match status" value="1"/>
</dbReference>
<evidence type="ECO:0000313" key="6">
    <source>
        <dbReference type="Proteomes" id="UP000010808"/>
    </source>
</evidence>
<dbReference type="HOGENOM" id="CLU_032119_3_0_7"/>
<evidence type="ECO:0000256" key="2">
    <source>
        <dbReference type="ARBA" id="ARBA00022679"/>
    </source>
</evidence>
<dbReference type="GO" id="GO:0070043">
    <property type="term" value="F:rRNA (guanine-N7-)-methyltransferase activity"/>
    <property type="evidence" value="ECO:0007669"/>
    <property type="project" value="TreeGrafter"/>
</dbReference>
<dbReference type="PATRIC" id="fig|1121451.3.peg.2632"/>
<sequence>MSGEVKMLDFERKSVVLVTCPKGFSPYLSDEMSRMGFKIRNELHAGVETKASLNECMRLNLWVRSGHRVLYQLKKFKAETPDQMYDQVKEMVWEKIITPDGYLTITSSVITETINDSRFANVKVKDAIVDRIREKFGRRPSSGPDMSGVIVFLYWRDDECIIYLDTSGVPLSRRGYRKLPHKAPLQETLAASLIKAAEWYGRGNFISPMCGSGTLAIEAALIALNGAPGLMREDFAFKKLPGYNEEYWDNLCIEAEDRERKKIDGRIIATDLDPEAVEAARKNARAAGVEHHIEFEVCDFRETPIPEGRGVVMMNPEYGERMGSRTKLEKIYSAIGDYFKNKCQGYKGYVFTGNMELAKFIGLKTTRRMMFYNAKIECRLLEYEIFKGSNKKRY</sequence>
<organism evidence="5 6">
    <name type="scientific">Maridesulfovibrio hydrothermalis AM13 = DSM 14728</name>
    <dbReference type="NCBI Taxonomy" id="1121451"/>
    <lineage>
        <taxon>Bacteria</taxon>
        <taxon>Pseudomonadati</taxon>
        <taxon>Thermodesulfobacteriota</taxon>
        <taxon>Desulfovibrionia</taxon>
        <taxon>Desulfovibrionales</taxon>
        <taxon>Desulfovibrionaceae</taxon>
        <taxon>Maridesulfovibrio</taxon>
    </lineage>
</organism>
<dbReference type="STRING" id="1121451.DESAM_22417"/>
<feature type="domain" description="THUMP" evidence="4">
    <location>
        <begin position="55"/>
        <end position="166"/>
    </location>
</feature>
<dbReference type="InterPro" id="IPR029063">
    <property type="entry name" value="SAM-dependent_MTases_sf"/>
</dbReference>
<keyword evidence="3" id="KW-0694">RNA-binding</keyword>
<dbReference type="InterPro" id="IPR054170">
    <property type="entry name" value="RlmL_1st"/>
</dbReference>
<proteinExistence type="predicted"/>
<dbReference type="PANTHER" id="PTHR47313">
    <property type="entry name" value="RIBOSOMAL RNA LARGE SUBUNIT METHYLTRANSFERASE K/L"/>
    <property type="match status" value="1"/>
</dbReference>
<dbReference type="GO" id="GO:0003723">
    <property type="term" value="F:RNA binding"/>
    <property type="evidence" value="ECO:0007669"/>
    <property type="project" value="UniProtKB-UniRule"/>
</dbReference>
<dbReference type="GO" id="GO:0008990">
    <property type="term" value="F:rRNA (guanine-N2-)-methyltransferase activity"/>
    <property type="evidence" value="ECO:0007669"/>
    <property type="project" value="TreeGrafter"/>
</dbReference>
<dbReference type="Pfam" id="PF01170">
    <property type="entry name" value="UPF0020"/>
    <property type="match status" value="1"/>
</dbReference>
<accession>L0RD52</accession>
<evidence type="ECO:0000259" key="4">
    <source>
        <dbReference type="PROSITE" id="PS51165"/>
    </source>
</evidence>
<evidence type="ECO:0000256" key="1">
    <source>
        <dbReference type="ARBA" id="ARBA00022603"/>
    </source>
</evidence>
<keyword evidence="2" id="KW-0808">Transferase</keyword>
<evidence type="ECO:0000256" key="3">
    <source>
        <dbReference type="PROSITE-ProRule" id="PRU00529"/>
    </source>
</evidence>
<dbReference type="AlphaFoldDB" id="L0RD52"/>
<dbReference type="CDD" id="cd02440">
    <property type="entry name" value="AdoMet_MTases"/>
    <property type="match status" value="1"/>
</dbReference>
<dbReference type="PROSITE" id="PS51165">
    <property type="entry name" value="THUMP"/>
    <property type="match status" value="1"/>
</dbReference>
<name>L0RD52_9BACT</name>
<dbReference type="Pfam" id="PF22020">
    <property type="entry name" value="RlmL_1st"/>
    <property type="match status" value="1"/>
</dbReference>
<dbReference type="KEGG" id="dhy:DESAM_22417"/>
<dbReference type="Proteomes" id="UP000010808">
    <property type="component" value="Chromosome"/>
</dbReference>
<keyword evidence="1 5" id="KW-0489">Methyltransferase</keyword>
<evidence type="ECO:0000313" key="5">
    <source>
        <dbReference type="EMBL" id="CCO24684.1"/>
    </source>
</evidence>
<protein>
    <submittedName>
        <fullName evidence="5">Putative RNA methylase</fullName>
    </submittedName>
</protein>
<dbReference type="CDD" id="cd11715">
    <property type="entry name" value="THUMP_AdoMetMT"/>
    <property type="match status" value="1"/>
</dbReference>
<keyword evidence="6" id="KW-1185">Reference proteome</keyword>
<dbReference type="EMBL" id="FO203522">
    <property type="protein sequence ID" value="CCO24684.1"/>
    <property type="molecule type" value="Genomic_DNA"/>
</dbReference>
<dbReference type="InterPro" id="IPR004114">
    <property type="entry name" value="THUMP_dom"/>
</dbReference>